<dbReference type="Pfam" id="PF00528">
    <property type="entry name" value="BPD_transp_1"/>
    <property type="match status" value="1"/>
</dbReference>
<evidence type="ECO:0000256" key="9">
    <source>
        <dbReference type="ARBA" id="ARBA00037216"/>
    </source>
</evidence>
<keyword evidence="7 11" id="KW-1133">Transmembrane helix</keyword>
<keyword evidence="5" id="KW-0997">Cell inner membrane</keyword>
<evidence type="ECO:0000256" key="1">
    <source>
        <dbReference type="ARBA" id="ARBA00004429"/>
    </source>
</evidence>
<evidence type="ECO:0000256" key="2">
    <source>
        <dbReference type="ARBA" id="ARBA00007069"/>
    </source>
</evidence>
<proteinExistence type="inferred from homology"/>
<feature type="transmembrane region" description="Helical" evidence="11">
    <location>
        <begin position="94"/>
        <end position="121"/>
    </location>
</feature>
<keyword evidence="8 11" id="KW-0472">Membrane</keyword>
<evidence type="ECO:0000256" key="4">
    <source>
        <dbReference type="ARBA" id="ARBA00022475"/>
    </source>
</evidence>
<dbReference type="InterPro" id="IPR035906">
    <property type="entry name" value="MetI-like_sf"/>
</dbReference>
<evidence type="ECO:0000256" key="6">
    <source>
        <dbReference type="ARBA" id="ARBA00022692"/>
    </source>
</evidence>
<keyword evidence="4" id="KW-1003">Cell membrane</keyword>
<dbReference type="PROSITE" id="PS50928">
    <property type="entry name" value="ABC_TM1"/>
    <property type="match status" value="1"/>
</dbReference>
<feature type="transmembrane region" description="Helical" evidence="11">
    <location>
        <begin position="231"/>
        <end position="251"/>
    </location>
</feature>
<evidence type="ECO:0000256" key="11">
    <source>
        <dbReference type="RuleBase" id="RU363032"/>
    </source>
</evidence>
<evidence type="ECO:0000256" key="3">
    <source>
        <dbReference type="ARBA" id="ARBA00022448"/>
    </source>
</evidence>
<comment type="function">
    <text evidence="9">Required for the activity of the bacterial periplasmic transport system of putrescine and spermidine.</text>
</comment>
<dbReference type="CDD" id="cd06261">
    <property type="entry name" value="TM_PBP2"/>
    <property type="match status" value="1"/>
</dbReference>
<dbReference type="PANTHER" id="PTHR43848">
    <property type="entry name" value="PUTRESCINE TRANSPORT SYSTEM PERMEASE PROTEIN POTI"/>
    <property type="match status" value="1"/>
</dbReference>
<accession>A0AAT9G3R0</accession>
<feature type="transmembrane region" description="Helical" evidence="11">
    <location>
        <begin position="63"/>
        <end position="87"/>
    </location>
</feature>
<sequence>MKSITRISFFFLIYAYLYIPIIILIINSFNQSRFGNTWEKFTFFWYQTLWTDYSILEATWHSLTIAILSASCATLIGTLMAVSLFTYPFKGKSFIYGMLFVIIMSPDIVMAISMLLVFVLIGISLGFVALLLAHITFSLPFVVITVYTRLSDFNIHMLEAAKDLGASELIILRKIIVPLALPAILSSWILSFTISMDDVVISSFLTSPLYEILPIKIYSMVKIGISPEINALATILLIFSILMTMISQWILKIKSFNIFNIV</sequence>
<dbReference type="PANTHER" id="PTHR43848:SF5">
    <property type="entry name" value="SPERMIDINE_PUTRESCINE TRANSPORT SYSTEM PERMEASE PROTEIN POTC"/>
    <property type="match status" value="1"/>
</dbReference>
<dbReference type="NCBIfam" id="NF007047">
    <property type="entry name" value="PRK09500.1"/>
    <property type="match status" value="1"/>
</dbReference>
<name>A0AAT9G3R0_9ENTR</name>
<dbReference type="GO" id="GO:0055085">
    <property type="term" value="P:transmembrane transport"/>
    <property type="evidence" value="ECO:0007669"/>
    <property type="project" value="InterPro"/>
</dbReference>
<dbReference type="AlphaFoldDB" id="A0AAT9G3R0"/>
<comment type="subcellular location">
    <subcellularLocation>
        <location evidence="1">Cell inner membrane</location>
        <topology evidence="1">Multi-pass membrane protein</topology>
    </subcellularLocation>
    <subcellularLocation>
        <location evidence="11">Cell membrane</location>
        <topology evidence="11">Multi-pass membrane protein</topology>
    </subcellularLocation>
</comment>
<dbReference type="SUPFAM" id="SSF161098">
    <property type="entry name" value="MetI-like"/>
    <property type="match status" value="1"/>
</dbReference>
<evidence type="ECO:0000256" key="10">
    <source>
        <dbReference type="ARBA" id="ARBA00039580"/>
    </source>
</evidence>
<evidence type="ECO:0000256" key="7">
    <source>
        <dbReference type="ARBA" id="ARBA00022989"/>
    </source>
</evidence>
<evidence type="ECO:0000256" key="8">
    <source>
        <dbReference type="ARBA" id="ARBA00023136"/>
    </source>
</evidence>
<feature type="transmembrane region" description="Helical" evidence="11">
    <location>
        <begin position="127"/>
        <end position="150"/>
    </location>
</feature>
<dbReference type="GO" id="GO:0005886">
    <property type="term" value="C:plasma membrane"/>
    <property type="evidence" value="ECO:0007669"/>
    <property type="project" value="UniProtKB-SubCell"/>
</dbReference>
<evidence type="ECO:0000259" key="12">
    <source>
        <dbReference type="PROSITE" id="PS50928"/>
    </source>
</evidence>
<reference evidence="13" key="2">
    <citation type="submission" date="2023-10" db="EMBL/GenBank/DDBJ databases">
        <authorList>
            <person name="Koga R."/>
            <person name="Fukatsu T."/>
        </authorList>
    </citation>
    <scope>NUCLEOTIDE SEQUENCE</scope>
    <source>
        <strain evidence="13">Kw-01</strain>
    </source>
</reference>
<keyword evidence="3 11" id="KW-0813">Transport</keyword>
<dbReference type="EMBL" id="AP028961">
    <property type="protein sequence ID" value="BET44353.1"/>
    <property type="molecule type" value="Genomic_DNA"/>
</dbReference>
<feature type="transmembrane region" description="Helical" evidence="11">
    <location>
        <begin position="171"/>
        <end position="194"/>
    </location>
</feature>
<gene>
    <name evidence="13" type="primary">potC</name>
    <name evidence="13" type="ORF">ACHINZ_0230</name>
</gene>
<dbReference type="Gene3D" id="1.10.3720.10">
    <property type="entry name" value="MetI-like"/>
    <property type="match status" value="1"/>
</dbReference>
<dbReference type="InterPro" id="IPR051789">
    <property type="entry name" value="Bact_Polyamine_Transport"/>
</dbReference>
<reference evidence="13" key="1">
    <citation type="journal article" date="2023" name="Front. Microbiol.">
        <title>Genome analysis of Candidatus Aschnera chinzeii, the bacterial endosymbiont of the blood-sucking bat fly Penicillidia jenynsii (Insecta: Diptera: Nycteribiidae).</title>
        <authorList>
            <person name="Koga R."/>
            <person name="Moriyama M."/>
            <person name="Nozaki T."/>
            <person name="Fukatsu T."/>
        </authorList>
    </citation>
    <scope>NUCLEOTIDE SEQUENCE</scope>
    <source>
        <strain evidence="13">Kw-01</strain>
    </source>
</reference>
<protein>
    <recommendedName>
        <fullName evidence="10">Spermidine/putrescine transport system permease protein PotC</fullName>
    </recommendedName>
</protein>
<dbReference type="InterPro" id="IPR000515">
    <property type="entry name" value="MetI-like"/>
</dbReference>
<feature type="domain" description="ABC transmembrane type-1" evidence="12">
    <location>
        <begin position="59"/>
        <end position="247"/>
    </location>
</feature>
<keyword evidence="6 11" id="KW-0812">Transmembrane</keyword>
<evidence type="ECO:0000256" key="5">
    <source>
        <dbReference type="ARBA" id="ARBA00022519"/>
    </source>
</evidence>
<evidence type="ECO:0000313" key="13">
    <source>
        <dbReference type="EMBL" id="BET44353.1"/>
    </source>
</evidence>
<feature type="transmembrane region" description="Helical" evidence="11">
    <location>
        <begin position="7"/>
        <end position="29"/>
    </location>
</feature>
<organism evidence="13">
    <name type="scientific">Candidatus Aschnera chinzeii</name>
    <dbReference type="NCBI Taxonomy" id="1485666"/>
    <lineage>
        <taxon>Bacteria</taxon>
        <taxon>Pseudomonadati</taxon>
        <taxon>Pseudomonadota</taxon>
        <taxon>Gammaproteobacteria</taxon>
        <taxon>Enterobacterales</taxon>
        <taxon>Enterobacteriaceae</taxon>
        <taxon>Candidatus Aschnera</taxon>
    </lineage>
</organism>
<comment type="similarity">
    <text evidence="2">Belongs to the binding-protein-dependent transport system permease family. CysTW subfamily.</text>
</comment>